<keyword evidence="1" id="KW-1133">Transmembrane helix</keyword>
<evidence type="ECO:0000256" key="1">
    <source>
        <dbReference type="SAM" id="Phobius"/>
    </source>
</evidence>
<evidence type="ECO:0000313" key="3">
    <source>
        <dbReference type="Proteomes" id="UP001500567"/>
    </source>
</evidence>
<proteinExistence type="predicted"/>
<sequence length="247" mass="27469">MEPIDVFSKITYLEEGMKKLLAEKAASSEEVQQLLAAVEAKAQPTITFDTEALAKHLAPLLAAQMPALNAAAVAKQLGPLISAGLPTSDTLRQAGSDTAARINKEFAQQEKRTLDFVGYLRGEMLVVKDQVEEIVDQMPKSVGLDIFRDKRILAMVLGTPIVCLLALIIYSSFFRVSKGQYEQLQQQSILLQQQRTLLKQQSDRMADAGIFYSNQIKGYKRKYPKSAGYFRDYRPMSLAQPVKSVAH</sequence>
<dbReference type="EMBL" id="BAABDJ010000035">
    <property type="protein sequence ID" value="GAA4014661.1"/>
    <property type="molecule type" value="Genomic_DNA"/>
</dbReference>
<keyword evidence="1" id="KW-0472">Membrane</keyword>
<gene>
    <name evidence="2" type="ORF">GCM10022408_29850</name>
</gene>
<accession>A0ABP7SPI8</accession>
<comment type="caution">
    <text evidence="2">The sequence shown here is derived from an EMBL/GenBank/DDBJ whole genome shotgun (WGS) entry which is preliminary data.</text>
</comment>
<dbReference type="Proteomes" id="UP001500567">
    <property type="component" value="Unassembled WGS sequence"/>
</dbReference>
<reference evidence="3" key="1">
    <citation type="journal article" date="2019" name="Int. J. Syst. Evol. Microbiol.">
        <title>The Global Catalogue of Microorganisms (GCM) 10K type strain sequencing project: providing services to taxonomists for standard genome sequencing and annotation.</title>
        <authorList>
            <consortium name="The Broad Institute Genomics Platform"/>
            <consortium name="The Broad Institute Genome Sequencing Center for Infectious Disease"/>
            <person name="Wu L."/>
            <person name="Ma J."/>
        </authorList>
    </citation>
    <scope>NUCLEOTIDE SEQUENCE [LARGE SCALE GENOMIC DNA]</scope>
    <source>
        <strain evidence="3">JCM 17224</strain>
    </source>
</reference>
<evidence type="ECO:0000313" key="2">
    <source>
        <dbReference type="EMBL" id="GAA4014661.1"/>
    </source>
</evidence>
<name>A0ABP7SPI8_9BACT</name>
<organism evidence="2 3">
    <name type="scientific">Hymenobacter fastidiosus</name>
    <dbReference type="NCBI Taxonomy" id="486264"/>
    <lineage>
        <taxon>Bacteria</taxon>
        <taxon>Pseudomonadati</taxon>
        <taxon>Bacteroidota</taxon>
        <taxon>Cytophagia</taxon>
        <taxon>Cytophagales</taxon>
        <taxon>Hymenobacteraceae</taxon>
        <taxon>Hymenobacter</taxon>
    </lineage>
</organism>
<protein>
    <submittedName>
        <fullName evidence="2">Uncharacterized protein</fullName>
    </submittedName>
</protein>
<keyword evidence="3" id="KW-1185">Reference proteome</keyword>
<dbReference type="RefSeq" id="WP_345074082.1">
    <property type="nucleotide sequence ID" value="NZ_BAABDJ010000035.1"/>
</dbReference>
<feature type="transmembrane region" description="Helical" evidence="1">
    <location>
        <begin position="152"/>
        <end position="173"/>
    </location>
</feature>
<keyword evidence="1" id="KW-0812">Transmembrane</keyword>